<dbReference type="Pfam" id="PF06071">
    <property type="entry name" value="YchF-GTPase_C"/>
    <property type="match status" value="1"/>
</dbReference>
<dbReference type="Proteomes" id="UP000229703">
    <property type="component" value="Unassembled WGS sequence"/>
</dbReference>
<dbReference type="InterPro" id="IPR012675">
    <property type="entry name" value="Beta-grasp_dom_sf"/>
</dbReference>
<accession>A0A2M7M1E1</accession>
<dbReference type="Gene3D" id="1.10.150.300">
    <property type="entry name" value="TGS-like domain"/>
    <property type="match status" value="1"/>
</dbReference>
<dbReference type="GO" id="GO:0005524">
    <property type="term" value="F:ATP binding"/>
    <property type="evidence" value="ECO:0007669"/>
    <property type="project" value="UniProtKB-KW"/>
</dbReference>
<proteinExistence type="predicted"/>
<feature type="domain" description="YchF C-terminal" evidence="3">
    <location>
        <begin position="253"/>
        <end position="335"/>
    </location>
</feature>
<evidence type="ECO:0000259" key="3">
    <source>
        <dbReference type="Pfam" id="PF06071"/>
    </source>
</evidence>
<dbReference type="SUPFAM" id="SSF52540">
    <property type="entry name" value="P-loop containing nucleoside triphosphate hydrolases"/>
    <property type="match status" value="1"/>
</dbReference>
<comment type="caution">
    <text evidence="4">The sequence shown here is derived from an EMBL/GenBank/DDBJ whole genome shotgun (WGS) entry which is preliminary data.</text>
</comment>
<dbReference type="GO" id="GO:0016887">
    <property type="term" value="F:ATP hydrolysis activity"/>
    <property type="evidence" value="ECO:0007669"/>
    <property type="project" value="TreeGrafter"/>
</dbReference>
<organism evidence="4 5">
    <name type="scientific">bacterium (Candidatus Ratteibacteria) CG_4_10_14_3_um_filter_41_18</name>
    <dbReference type="NCBI Taxonomy" id="2014287"/>
    <lineage>
        <taxon>Bacteria</taxon>
        <taxon>Candidatus Ratteibacteria</taxon>
    </lineage>
</organism>
<dbReference type="EMBL" id="PFJK01000317">
    <property type="protein sequence ID" value="PIX76524.1"/>
    <property type="molecule type" value="Genomic_DNA"/>
</dbReference>
<dbReference type="AlphaFoldDB" id="A0A2M7M1E1"/>
<dbReference type="GO" id="GO:0005737">
    <property type="term" value="C:cytoplasm"/>
    <property type="evidence" value="ECO:0007669"/>
    <property type="project" value="TreeGrafter"/>
</dbReference>
<evidence type="ECO:0000256" key="1">
    <source>
        <dbReference type="ARBA" id="ARBA00022741"/>
    </source>
</evidence>
<dbReference type="InterPro" id="IPR027417">
    <property type="entry name" value="P-loop_NTPase"/>
</dbReference>
<reference evidence="5" key="1">
    <citation type="submission" date="2017-09" db="EMBL/GenBank/DDBJ databases">
        <title>Depth-based differentiation of microbial function through sediment-hosted aquifers and enrichment of novel symbionts in the deep terrestrial subsurface.</title>
        <authorList>
            <person name="Probst A.J."/>
            <person name="Ladd B."/>
            <person name="Jarett J.K."/>
            <person name="Geller-Mcgrath D.E."/>
            <person name="Sieber C.M.K."/>
            <person name="Emerson J.B."/>
            <person name="Anantharaman K."/>
            <person name="Thomas B.C."/>
            <person name="Malmstrom R."/>
            <person name="Stieglmeier M."/>
            <person name="Klingl A."/>
            <person name="Woyke T."/>
            <person name="Ryan C.M."/>
            <person name="Banfield J.F."/>
        </authorList>
    </citation>
    <scope>NUCLEOTIDE SEQUENCE [LARGE SCALE GENOMIC DNA]</scope>
</reference>
<dbReference type="FunFam" id="3.10.20.30:FF:000001">
    <property type="entry name" value="Ribosome-binding ATPase YchF"/>
    <property type="match status" value="1"/>
</dbReference>
<protein>
    <submittedName>
        <fullName evidence="4">Redox-regulated ATPase YchF</fullName>
    </submittedName>
</protein>
<dbReference type="Gene3D" id="3.40.50.300">
    <property type="entry name" value="P-loop containing nucleotide triphosphate hydrolases"/>
    <property type="match status" value="1"/>
</dbReference>
<dbReference type="InterPro" id="IPR013029">
    <property type="entry name" value="YchF_C"/>
</dbReference>
<evidence type="ECO:0000313" key="5">
    <source>
        <dbReference type="Proteomes" id="UP000229703"/>
    </source>
</evidence>
<sequence length="342" mass="38745">MIAFFGFAGSGKTSFFQALARSEKESYAPDKPLIEEVKLPDERLKFLAEKLESKKVTFPSLTFLDLKGANKEEGFPPEMLAQLKDARLLIYCLKEFGEDCNCSDDLESLELELICYDLELAEKRLSSPQENSSVQTLLKRCQEASQNGIPLRDLEFSENEKKILCEIPFLSFKKAIILINKEKEALSSGNRLPPLLFKPKGKEKIPIFSLSALMEKEISQLPPPEKNEYLKKIGLAESPLIPFTKEILNSLSLITFYTAVKNEARAWLIPEKTPAIRAAGKIHTDMEKGFIRAEVLGFEDFQKAGSLASAKHQNLTHSENKEYLVRDGEIIEFLFTTRRFPN</sequence>
<dbReference type="InterPro" id="IPR023192">
    <property type="entry name" value="TGS-like_dom_sf"/>
</dbReference>
<dbReference type="PANTHER" id="PTHR23305">
    <property type="entry name" value="OBG GTPASE FAMILY"/>
    <property type="match status" value="1"/>
</dbReference>
<dbReference type="PANTHER" id="PTHR23305:SF18">
    <property type="entry name" value="OBG-TYPE G DOMAIN-CONTAINING PROTEIN"/>
    <property type="match status" value="1"/>
</dbReference>
<dbReference type="InterPro" id="IPR012676">
    <property type="entry name" value="TGS-like"/>
</dbReference>
<keyword evidence="1" id="KW-0547">Nucleotide-binding</keyword>
<evidence type="ECO:0000256" key="2">
    <source>
        <dbReference type="ARBA" id="ARBA00022840"/>
    </source>
</evidence>
<name>A0A2M7M1E1_9BACT</name>
<evidence type="ECO:0000313" key="4">
    <source>
        <dbReference type="EMBL" id="PIX76524.1"/>
    </source>
</evidence>
<gene>
    <name evidence="4" type="ORF">COZ37_07470</name>
</gene>
<keyword evidence="2" id="KW-0067">ATP-binding</keyword>
<dbReference type="SUPFAM" id="SSF81271">
    <property type="entry name" value="TGS-like"/>
    <property type="match status" value="1"/>
</dbReference>
<dbReference type="Gene3D" id="3.10.20.30">
    <property type="match status" value="1"/>
</dbReference>